<dbReference type="Proteomes" id="UP000256661">
    <property type="component" value="Unassembled WGS sequence"/>
</dbReference>
<accession>A0A3D9T7Z0</accession>
<protein>
    <submittedName>
        <fullName evidence="1">Uncharacterized protein</fullName>
    </submittedName>
</protein>
<reference evidence="1 2" key="1">
    <citation type="submission" date="2018-08" db="EMBL/GenBank/DDBJ databases">
        <title>Sequencing the genomes of 1000 actinobacteria strains.</title>
        <authorList>
            <person name="Klenk H.-P."/>
        </authorList>
    </citation>
    <scope>NUCLEOTIDE SEQUENCE [LARGE SCALE GENOMIC DNA]</scope>
    <source>
        <strain evidence="1 2">DSM 43927</strain>
    </source>
</reference>
<comment type="caution">
    <text evidence="1">The sequence shown here is derived from an EMBL/GenBank/DDBJ whole genome shotgun (WGS) entry which is preliminary data.</text>
</comment>
<evidence type="ECO:0000313" key="1">
    <source>
        <dbReference type="EMBL" id="REF00795.1"/>
    </source>
</evidence>
<sequence length="69" mass="7444">MAGLAVGWTVGAMTVMAARWAVDQPRRRTGVSFRVGEFLSEVEARLESDGRRADVRLSPMSATGVLPPL</sequence>
<dbReference type="AlphaFoldDB" id="A0A3D9T7Z0"/>
<dbReference type="EMBL" id="QTTT01000001">
    <property type="protein sequence ID" value="REF00795.1"/>
    <property type="molecule type" value="Genomic_DNA"/>
</dbReference>
<organism evidence="1 2">
    <name type="scientific">Thermomonospora umbrina</name>
    <dbReference type="NCBI Taxonomy" id="111806"/>
    <lineage>
        <taxon>Bacteria</taxon>
        <taxon>Bacillati</taxon>
        <taxon>Actinomycetota</taxon>
        <taxon>Actinomycetes</taxon>
        <taxon>Streptosporangiales</taxon>
        <taxon>Thermomonosporaceae</taxon>
        <taxon>Thermomonospora</taxon>
    </lineage>
</organism>
<evidence type="ECO:0000313" key="2">
    <source>
        <dbReference type="Proteomes" id="UP000256661"/>
    </source>
</evidence>
<keyword evidence="2" id="KW-1185">Reference proteome</keyword>
<gene>
    <name evidence="1" type="ORF">DFJ69_6377</name>
</gene>
<name>A0A3D9T7Z0_9ACTN</name>
<proteinExistence type="predicted"/>